<dbReference type="InterPro" id="IPR021678">
    <property type="entry name" value="DUF3263"/>
</dbReference>
<name>A0A147F0T5_MICTE</name>
<dbReference type="EMBL" id="LDRT01000010">
    <property type="protein sequence ID" value="KTR96464.1"/>
    <property type="molecule type" value="Genomic_DNA"/>
</dbReference>
<dbReference type="AlphaFoldDB" id="A0A147F0T5"/>
<evidence type="ECO:0008006" key="3">
    <source>
        <dbReference type="Google" id="ProtNLM"/>
    </source>
</evidence>
<proteinExistence type="predicted"/>
<dbReference type="PATRIC" id="fig|2033.6.peg.66"/>
<comment type="caution">
    <text evidence="1">The sequence shown here is derived from an EMBL/GenBank/DDBJ whole genome shotgun (WGS) entry which is preliminary data.</text>
</comment>
<dbReference type="Proteomes" id="UP000075025">
    <property type="component" value="Unassembled WGS sequence"/>
</dbReference>
<sequence length="75" mass="8807">MTSIMTTELLDFEEQWPRWSGRKDEAIRARFGVPPARYFQLLEHAIDTREALEARPILVRRLLRQRAVGGRRNAS</sequence>
<protein>
    <recommendedName>
        <fullName evidence="3">DUF3263 domain-containing protein</fullName>
    </recommendedName>
</protein>
<evidence type="ECO:0000313" key="2">
    <source>
        <dbReference type="Proteomes" id="UP000075025"/>
    </source>
</evidence>
<dbReference type="OrthoDB" id="3268863at2"/>
<organism evidence="1 2">
    <name type="scientific">Microbacterium testaceum</name>
    <name type="common">Aureobacterium testaceum</name>
    <name type="synonym">Brevibacterium testaceum</name>
    <dbReference type="NCBI Taxonomy" id="2033"/>
    <lineage>
        <taxon>Bacteria</taxon>
        <taxon>Bacillati</taxon>
        <taxon>Actinomycetota</taxon>
        <taxon>Actinomycetes</taxon>
        <taxon>Micrococcales</taxon>
        <taxon>Microbacteriaceae</taxon>
        <taxon>Microbacterium</taxon>
    </lineage>
</organism>
<evidence type="ECO:0000313" key="1">
    <source>
        <dbReference type="EMBL" id="KTR96464.1"/>
    </source>
</evidence>
<dbReference type="RefSeq" id="WP_058622426.1">
    <property type="nucleotide sequence ID" value="NZ_LDRT01000010.1"/>
</dbReference>
<reference evidence="1 2" key="1">
    <citation type="journal article" date="2016" name="Front. Microbiol.">
        <title>Genomic Resource of Rice Seed Associated Bacteria.</title>
        <authorList>
            <person name="Midha S."/>
            <person name="Bansal K."/>
            <person name="Sharma S."/>
            <person name="Kumar N."/>
            <person name="Patil P.P."/>
            <person name="Chaudhry V."/>
            <person name="Patil P.B."/>
        </authorList>
    </citation>
    <scope>NUCLEOTIDE SEQUENCE [LARGE SCALE GENOMIC DNA]</scope>
    <source>
        <strain evidence="1 2">NS220</strain>
    </source>
</reference>
<gene>
    <name evidence="1" type="ORF">NS220_01960</name>
</gene>
<dbReference type="Pfam" id="PF11662">
    <property type="entry name" value="DUF3263"/>
    <property type="match status" value="1"/>
</dbReference>
<accession>A0A147F0T5</accession>